<keyword evidence="2" id="KW-1003">Cell membrane</keyword>
<keyword evidence="9" id="KW-1185">Reference proteome</keyword>
<dbReference type="GO" id="GO:0016887">
    <property type="term" value="F:ATP hydrolysis activity"/>
    <property type="evidence" value="ECO:0007669"/>
    <property type="project" value="InterPro"/>
</dbReference>
<dbReference type="InterPro" id="IPR017871">
    <property type="entry name" value="ABC_transporter-like_CS"/>
</dbReference>
<dbReference type="Proteomes" id="UP000000374">
    <property type="component" value="Chromosome"/>
</dbReference>
<keyword evidence="6" id="KW-0067">ATP-binding</keyword>
<dbReference type="SMART" id="SM00382">
    <property type="entry name" value="AAA"/>
    <property type="match status" value="2"/>
</dbReference>
<dbReference type="Pfam" id="PF00005">
    <property type="entry name" value="ABC_tran"/>
    <property type="match status" value="2"/>
</dbReference>
<evidence type="ECO:0000313" key="8">
    <source>
        <dbReference type="EMBL" id="ABM57828.1"/>
    </source>
</evidence>
<dbReference type="OrthoDB" id="9776369at2"/>
<proteinExistence type="predicted"/>
<dbReference type="SUPFAM" id="SSF52540">
    <property type="entry name" value="P-loop containing nucleoside triphosphate hydrolases"/>
    <property type="match status" value="2"/>
</dbReference>
<dbReference type="KEGG" id="vei:Veis_2078"/>
<reference evidence="9" key="1">
    <citation type="submission" date="2006-12" db="EMBL/GenBank/DDBJ databases">
        <title>Complete sequence of chromosome 1 of Verminephrobacter eiseniae EF01-2.</title>
        <authorList>
            <person name="Copeland A."/>
            <person name="Lucas S."/>
            <person name="Lapidus A."/>
            <person name="Barry K."/>
            <person name="Detter J.C."/>
            <person name="Glavina del Rio T."/>
            <person name="Dalin E."/>
            <person name="Tice H."/>
            <person name="Pitluck S."/>
            <person name="Chertkov O."/>
            <person name="Brettin T."/>
            <person name="Bruce D."/>
            <person name="Han C."/>
            <person name="Tapia R."/>
            <person name="Gilna P."/>
            <person name="Schmutz J."/>
            <person name="Larimer F."/>
            <person name="Land M."/>
            <person name="Hauser L."/>
            <person name="Kyrpides N."/>
            <person name="Kim E."/>
            <person name="Stahl D."/>
            <person name="Richardson P."/>
        </authorList>
    </citation>
    <scope>NUCLEOTIDE SEQUENCE [LARGE SCALE GENOMIC DNA]</scope>
    <source>
        <strain evidence="9">EF01-2</strain>
    </source>
</reference>
<organism evidence="8 9">
    <name type="scientific">Verminephrobacter eiseniae (strain EF01-2)</name>
    <dbReference type="NCBI Taxonomy" id="391735"/>
    <lineage>
        <taxon>Bacteria</taxon>
        <taxon>Pseudomonadati</taxon>
        <taxon>Pseudomonadota</taxon>
        <taxon>Betaproteobacteria</taxon>
        <taxon>Burkholderiales</taxon>
        <taxon>Comamonadaceae</taxon>
        <taxon>Verminephrobacter</taxon>
    </lineage>
</organism>
<gene>
    <name evidence="8" type="ordered locus">Veis_2078</name>
</gene>
<dbReference type="PANTHER" id="PTHR43790">
    <property type="entry name" value="CARBOHYDRATE TRANSPORT ATP-BINDING PROTEIN MG119-RELATED"/>
    <property type="match status" value="1"/>
</dbReference>
<keyword evidence="4" id="KW-0677">Repeat</keyword>
<accession>A1WJM1</accession>
<keyword evidence="5" id="KW-0547">Nucleotide-binding</keyword>
<evidence type="ECO:0000259" key="7">
    <source>
        <dbReference type="PROSITE" id="PS50893"/>
    </source>
</evidence>
<feature type="domain" description="ABC transporter" evidence="7">
    <location>
        <begin position="249"/>
        <end position="492"/>
    </location>
</feature>
<keyword evidence="1" id="KW-0813">Transport</keyword>
<dbReference type="RefSeq" id="WP_011809834.1">
    <property type="nucleotide sequence ID" value="NC_008786.1"/>
</dbReference>
<dbReference type="PROSITE" id="PS00211">
    <property type="entry name" value="ABC_TRANSPORTER_1"/>
    <property type="match status" value="1"/>
</dbReference>
<dbReference type="GO" id="GO:0005524">
    <property type="term" value="F:ATP binding"/>
    <property type="evidence" value="ECO:0007669"/>
    <property type="project" value="UniProtKB-KW"/>
</dbReference>
<evidence type="ECO:0000256" key="5">
    <source>
        <dbReference type="ARBA" id="ARBA00022741"/>
    </source>
</evidence>
<evidence type="ECO:0000256" key="6">
    <source>
        <dbReference type="ARBA" id="ARBA00022840"/>
    </source>
</evidence>
<evidence type="ECO:0000256" key="4">
    <source>
        <dbReference type="ARBA" id="ARBA00022737"/>
    </source>
</evidence>
<dbReference type="EMBL" id="CP000542">
    <property type="protein sequence ID" value="ABM57828.1"/>
    <property type="molecule type" value="Genomic_DNA"/>
</dbReference>
<dbReference type="HOGENOM" id="CLU_000604_92_3_4"/>
<dbReference type="CDD" id="cd03216">
    <property type="entry name" value="ABC_Carb_Monos_I"/>
    <property type="match status" value="1"/>
</dbReference>
<sequence>MALHGIHKRFGGIHALRGVDFSVEAGQVHALVGENGAGKSTMMKIIAGNYPPDAGTMRMGDEAICLATPQDAIRRGIALIHQETALAPDLSVAENVFLCQLPWFLRRADIHRRAARLIEGLGFHIAPGQPVAQLSAAQRQVVEIAKALSLNAKLLVLDEPTALLSPADARRLLDIVRGLQKRGVGVVYISHRLDEVFDIADRITVLKDGQTAGTVKPSDVNIDGLIKLMVGRPLAAMFPPRRGEHRVTLGAVKLRVTGMTRPGHTQGASFEVRAGEVLGIGGLIGSGRTELVRLIFGADARASGRVEIDGIDVTPQNTRQAVAAGIGLVPEDRKTQGVILSMSIQINSTLANLRAVSHRLGLIKRRHERATVSALCARLGVKARSIDADVSSLSGGNQQKVVLAKWFHAQGQVLIFDEPTRGVDVGAKAEIYTLVNALAAEGKAIVLVSCDHQELIGMCDRIMVMGDGRIRGYLAPAQYSEENIVAMSLGLMPPGQAPGSAGA</sequence>
<dbReference type="InterPro" id="IPR003593">
    <property type="entry name" value="AAA+_ATPase"/>
</dbReference>
<feature type="domain" description="ABC transporter" evidence="7">
    <location>
        <begin position="1"/>
        <end position="233"/>
    </location>
</feature>
<dbReference type="PANTHER" id="PTHR43790:SF9">
    <property type="entry name" value="GALACTOFURANOSE TRANSPORTER ATP-BINDING PROTEIN YTFR"/>
    <property type="match status" value="1"/>
</dbReference>
<evidence type="ECO:0000256" key="3">
    <source>
        <dbReference type="ARBA" id="ARBA00022597"/>
    </source>
</evidence>
<dbReference type="AlphaFoldDB" id="A1WJM1"/>
<evidence type="ECO:0000256" key="1">
    <source>
        <dbReference type="ARBA" id="ARBA00022448"/>
    </source>
</evidence>
<dbReference type="Gene3D" id="3.40.50.300">
    <property type="entry name" value="P-loop containing nucleotide triphosphate hydrolases"/>
    <property type="match status" value="2"/>
</dbReference>
<evidence type="ECO:0000256" key="2">
    <source>
        <dbReference type="ARBA" id="ARBA00022475"/>
    </source>
</evidence>
<dbReference type="InterPro" id="IPR003439">
    <property type="entry name" value="ABC_transporter-like_ATP-bd"/>
</dbReference>
<evidence type="ECO:0000313" key="9">
    <source>
        <dbReference type="Proteomes" id="UP000000374"/>
    </source>
</evidence>
<dbReference type="PROSITE" id="PS50893">
    <property type="entry name" value="ABC_TRANSPORTER_2"/>
    <property type="match status" value="2"/>
</dbReference>
<protein>
    <submittedName>
        <fullName evidence="8">ABC transporter related</fullName>
    </submittedName>
</protein>
<dbReference type="CDD" id="cd03215">
    <property type="entry name" value="ABC_Carb_Monos_II"/>
    <property type="match status" value="1"/>
</dbReference>
<dbReference type="GeneID" id="76460654"/>
<dbReference type="InterPro" id="IPR050107">
    <property type="entry name" value="ABC_carbohydrate_import_ATPase"/>
</dbReference>
<dbReference type="STRING" id="391735.Veis_2078"/>
<keyword evidence="2" id="KW-0472">Membrane</keyword>
<keyword evidence="3" id="KW-0762">Sugar transport</keyword>
<name>A1WJM1_VEREI</name>
<dbReference type="InterPro" id="IPR027417">
    <property type="entry name" value="P-loop_NTPase"/>
</dbReference>
<dbReference type="eggNOG" id="COG1129">
    <property type="taxonomic scope" value="Bacteria"/>
</dbReference>